<organism evidence="1 2">
    <name type="scientific">Dermacentor silvarum</name>
    <name type="common">Tick</name>
    <dbReference type="NCBI Taxonomy" id="543639"/>
    <lineage>
        <taxon>Eukaryota</taxon>
        <taxon>Metazoa</taxon>
        <taxon>Ecdysozoa</taxon>
        <taxon>Arthropoda</taxon>
        <taxon>Chelicerata</taxon>
        <taxon>Arachnida</taxon>
        <taxon>Acari</taxon>
        <taxon>Parasitiformes</taxon>
        <taxon>Ixodida</taxon>
        <taxon>Ixodoidea</taxon>
        <taxon>Ixodidae</taxon>
        <taxon>Rhipicephalinae</taxon>
        <taxon>Dermacentor</taxon>
    </lineage>
</organism>
<proteinExistence type="predicted"/>
<name>A0ACB8E3D0_DERSI</name>
<evidence type="ECO:0000313" key="2">
    <source>
        <dbReference type="Proteomes" id="UP000821865"/>
    </source>
</evidence>
<sequence length="534" mass="58926">MLYVAPAADLSGWYTAAAEAGRSIRGPAGSAVFGSPRQAPSIATMRCDVIRAARLRRPEVRLRFTCADQRIAGGGHVRPASRRRAGASPPIARTTRKCRKRSGACRLPSADLGHPRDQAAFALTAGGSAATVDSSCARDSSARRDPGRTMFTSNTDGAAEVAEPLRTELYPAEPAADSALLDDDAPDDAEPEKPEKPPPDPGVPDGPVVRLRQACAASPARTGEPLLDVNGRRPDAHRKFLVEVRLDEEPKKTLTHWDVCHFSALPKWLQDNDYLIHGHRPPLPSFRACALSVFRVHTETGNIWSHLLGSLAFATTGALFLWRHNLPLAEQAVFGAFFFCVFLCFFTSTLYHTMHCHSEHIGKFFSRLDYCGIVSIVAGCFTPWIHFLFWCEPRTKLFYLLLGYALCVVTINLTMWEKFGRPHFRLLRASVFTGLAVSCSLLPGVHFVAVHGLHLAFFELAYGWLLAMSLVALIGVALYALRVPERYFPGRCDILFHSHQFFHLAVIVGAYIHLRCLCVMALYRHSPIGAQCRA</sequence>
<dbReference type="Proteomes" id="UP000821865">
    <property type="component" value="Chromosome 1"/>
</dbReference>
<comment type="caution">
    <text evidence="1">The sequence shown here is derived from an EMBL/GenBank/DDBJ whole genome shotgun (WGS) entry which is preliminary data.</text>
</comment>
<dbReference type="EMBL" id="CM023470">
    <property type="protein sequence ID" value="KAH7981402.1"/>
    <property type="molecule type" value="Genomic_DNA"/>
</dbReference>
<evidence type="ECO:0000313" key="1">
    <source>
        <dbReference type="EMBL" id="KAH7981402.1"/>
    </source>
</evidence>
<accession>A0ACB8E3D0</accession>
<keyword evidence="2" id="KW-1185">Reference proteome</keyword>
<gene>
    <name evidence="1" type="ORF">HPB49_023845</name>
</gene>
<reference evidence="1" key="1">
    <citation type="submission" date="2020-05" db="EMBL/GenBank/DDBJ databases">
        <title>Large-scale comparative analyses of tick genomes elucidate their genetic diversity and vector capacities.</title>
        <authorList>
            <person name="Jia N."/>
            <person name="Wang J."/>
            <person name="Shi W."/>
            <person name="Du L."/>
            <person name="Sun Y."/>
            <person name="Zhan W."/>
            <person name="Jiang J."/>
            <person name="Wang Q."/>
            <person name="Zhang B."/>
            <person name="Ji P."/>
            <person name="Sakyi L.B."/>
            <person name="Cui X."/>
            <person name="Yuan T."/>
            <person name="Jiang B."/>
            <person name="Yang W."/>
            <person name="Lam T.T.-Y."/>
            <person name="Chang Q."/>
            <person name="Ding S."/>
            <person name="Wang X."/>
            <person name="Zhu J."/>
            <person name="Ruan X."/>
            <person name="Zhao L."/>
            <person name="Wei J."/>
            <person name="Que T."/>
            <person name="Du C."/>
            <person name="Cheng J."/>
            <person name="Dai P."/>
            <person name="Han X."/>
            <person name="Huang E."/>
            <person name="Gao Y."/>
            <person name="Liu J."/>
            <person name="Shao H."/>
            <person name="Ye R."/>
            <person name="Li L."/>
            <person name="Wei W."/>
            <person name="Wang X."/>
            <person name="Wang C."/>
            <person name="Yang T."/>
            <person name="Huo Q."/>
            <person name="Li W."/>
            <person name="Guo W."/>
            <person name="Chen H."/>
            <person name="Zhou L."/>
            <person name="Ni X."/>
            <person name="Tian J."/>
            <person name="Zhou Y."/>
            <person name="Sheng Y."/>
            <person name="Liu T."/>
            <person name="Pan Y."/>
            <person name="Xia L."/>
            <person name="Li J."/>
            <person name="Zhao F."/>
            <person name="Cao W."/>
        </authorList>
    </citation>
    <scope>NUCLEOTIDE SEQUENCE</scope>
    <source>
        <strain evidence="1">Dsil-2018</strain>
    </source>
</reference>
<protein>
    <submittedName>
        <fullName evidence="1">Uncharacterized protein</fullName>
    </submittedName>
</protein>